<sequence length="113" mass="13252">MRAKVQEDATHCGFCYNNRFRYRSSPEPLSIYFGSLGTPQLLKMNTQSASWKSLGRMLILLYCSIVKDEHTVSFMEIPRKNVDTLVLFWNVKFPIWLEVCTWYNRRAKDGIPP</sequence>
<accession>A0A8T2QC81</accession>
<dbReference type="EMBL" id="CM035441">
    <property type="protein sequence ID" value="KAH7281093.1"/>
    <property type="molecule type" value="Genomic_DNA"/>
</dbReference>
<organism evidence="1 2">
    <name type="scientific">Ceratopteris richardii</name>
    <name type="common">Triangle waterfern</name>
    <dbReference type="NCBI Taxonomy" id="49495"/>
    <lineage>
        <taxon>Eukaryota</taxon>
        <taxon>Viridiplantae</taxon>
        <taxon>Streptophyta</taxon>
        <taxon>Embryophyta</taxon>
        <taxon>Tracheophyta</taxon>
        <taxon>Polypodiopsida</taxon>
        <taxon>Polypodiidae</taxon>
        <taxon>Polypodiales</taxon>
        <taxon>Pteridineae</taxon>
        <taxon>Pteridaceae</taxon>
        <taxon>Parkerioideae</taxon>
        <taxon>Ceratopteris</taxon>
    </lineage>
</organism>
<proteinExistence type="predicted"/>
<name>A0A8T2QC81_CERRI</name>
<reference evidence="1" key="1">
    <citation type="submission" date="2021-08" db="EMBL/GenBank/DDBJ databases">
        <title>WGS assembly of Ceratopteris richardii.</title>
        <authorList>
            <person name="Marchant D.B."/>
            <person name="Chen G."/>
            <person name="Jenkins J."/>
            <person name="Shu S."/>
            <person name="Leebens-Mack J."/>
            <person name="Grimwood J."/>
            <person name="Schmutz J."/>
            <person name="Soltis P."/>
            <person name="Soltis D."/>
            <person name="Chen Z.-H."/>
        </authorList>
    </citation>
    <scope>NUCLEOTIDE SEQUENCE</scope>
    <source>
        <strain evidence="1">Whitten #5841</strain>
        <tissue evidence="1">Leaf</tissue>
    </source>
</reference>
<gene>
    <name evidence="1" type="ORF">KP509_36G029600</name>
</gene>
<comment type="caution">
    <text evidence="1">The sequence shown here is derived from an EMBL/GenBank/DDBJ whole genome shotgun (WGS) entry which is preliminary data.</text>
</comment>
<evidence type="ECO:0000313" key="2">
    <source>
        <dbReference type="Proteomes" id="UP000825935"/>
    </source>
</evidence>
<dbReference type="AlphaFoldDB" id="A0A8T2QC81"/>
<protein>
    <submittedName>
        <fullName evidence="1">Uncharacterized protein</fullName>
    </submittedName>
</protein>
<dbReference type="Proteomes" id="UP000825935">
    <property type="component" value="Chromosome 36"/>
</dbReference>
<evidence type="ECO:0000313" key="1">
    <source>
        <dbReference type="EMBL" id="KAH7281093.1"/>
    </source>
</evidence>
<keyword evidence="2" id="KW-1185">Reference proteome</keyword>